<dbReference type="AlphaFoldDB" id="A0A917BUI1"/>
<dbReference type="Gene3D" id="1.10.510.10">
    <property type="entry name" value="Transferase(Phosphotransferase) domain 1"/>
    <property type="match status" value="1"/>
</dbReference>
<keyword evidence="3" id="KW-0547">Nucleotide-binding</keyword>
<proteinExistence type="predicted"/>
<dbReference type="InterPro" id="IPR000719">
    <property type="entry name" value="Prot_kinase_dom"/>
</dbReference>
<keyword evidence="6" id="KW-0812">Transmembrane</keyword>
<dbReference type="RefSeq" id="WP_188661972.1">
    <property type="nucleotide sequence ID" value="NZ_BMHV01000005.1"/>
</dbReference>
<feature type="transmembrane region" description="Helical" evidence="6">
    <location>
        <begin position="558"/>
        <end position="577"/>
    </location>
</feature>
<dbReference type="InterPro" id="IPR036457">
    <property type="entry name" value="PPM-type-like_dom_sf"/>
</dbReference>
<dbReference type="SUPFAM" id="SSF81606">
    <property type="entry name" value="PP2C-like"/>
    <property type="match status" value="1"/>
</dbReference>
<sequence>MPKGTSVKPYLSVSIGQYSTAGRKPTNQDFHGTLIPEGQELALKGITLALADGISSSPVSAEASETIVKSLMSDYYCTSDAWTVKTSASRVILATNSWLYSQNRHARIHDMNRGRVCTLACLILKGHHAHIFHVGDSRIWRLNHNSLEPLTEDHRVDVSETESYLGRSVGSGAQVEIDYSEHRLRIGDIFLLTTDGVHEFWRPQDVIETIRSSATLQNAAETIVKKSLETGSDDNLTLQIVRIDRLAEERDGAGLLDETLNLPLIALPKAGDMIDGFEIIRPIVSSARSHIFLAHSEQHTPVVLKFPSVDLQESSDYLRRFVMEEWISRRIQNPHVLGAAPAPEKRSALYTITPFIDGQTLRQWMNDHPLPPIQEVRNIVGQIVQGLRAFHRREMLHQDLRPENIMIDHQGTVKIIDFGSTRVAGVQEVSPLYIDHDILGTVQYSAPEYFLGYGGTQSSDLYSLGVITYELLTGHLPYGAKTSHVRNRKDLHKLRFRSTLASQSPLPDWIEAALSKAVHPDVNRRYQSFSEFLSDLEKPGADFKRRTAMPLMERNPVLFWQTLTLFFALCCFFLLIFKL</sequence>
<keyword evidence="5" id="KW-0067">ATP-binding</keyword>
<evidence type="ECO:0000256" key="3">
    <source>
        <dbReference type="ARBA" id="ARBA00022741"/>
    </source>
</evidence>
<evidence type="ECO:0000256" key="1">
    <source>
        <dbReference type="ARBA" id="ARBA00022527"/>
    </source>
</evidence>
<dbReference type="PANTHER" id="PTHR24351">
    <property type="entry name" value="RIBOSOMAL PROTEIN S6 KINASE"/>
    <property type="match status" value="1"/>
</dbReference>
<gene>
    <name evidence="9" type="ORF">GCM10011332_08420</name>
</gene>
<comment type="caution">
    <text evidence="9">The sequence shown here is derived from an EMBL/GenBank/DDBJ whole genome shotgun (WGS) entry which is preliminary data.</text>
</comment>
<keyword evidence="10" id="KW-1185">Reference proteome</keyword>
<reference evidence="9" key="2">
    <citation type="submission" date="2020-09" db="EMBL/GenBank/DDBJ databases">
        <authorList>
            <person name="Sun Q."/>
            <person name="Zhou Y."/>
        </authorList>
    </citation>
    <scope>NUCLEOTIDE SEQUENCE</scope>
    <source>
        <strain evidence="9">CGMCC 1.15254</strain>
    </source>
</reference>
<evidence type="ECO:0000313" key="9">
    <source>
        <dbReference type="EMBL" id="GGF57302.1"/>
    </source>
</evidence>
<dbReference type="PROSITE" id="PS50011">
    <property type="entry name" value="PROTEIN_KINASE_DOM"/>
    <property type="match status" value="1"/>
</dbReference>
<feature type="domain" description="Protein kinase" evidence="7">
    <location>
        <begin position="277"/>
        <end position="558"/>
    </location>
</feature>
<dbReference type="CDD" id="cd14014">
    <property type="entry name" value="STKc_PknB_like"/>
    <property type="match status" value="1"/>
</dbReference>
<accession>A0A917BUI1</accession>
<dbReference type="Pfam" id="PF00069">
    <property type="entry name" value="Pkinase"/>
    <property type="match status" value="1"/>
</dbReference>
<dbReference type="InterPro" id="IPR008266">
    <property type="entry name" value="Tyr_kinase_AS"/>
</dbReference>
<dbReference type="InterPro" id="IPR011009">
    <property type="entry name" value="Kinase-like_dom_sf"/>
</dbReference>
<dbReference type="InterPro" id="IPR001932">
    <property type="entry name" value="PPM-type_phosphatase-like_dom"/>
</dbReference>
<dbReference type="Pfam" id="PF13672">
    <property type="entry name" value="PP2C_2"/>
    <property type="match status" value="1"/>
</dbReference>
<evidence type="ECO:0000256" key="2">
    <source>
        <dbReference type="ARBA" id="ARBA00022679"/>
    </source>
</evidence>
<dbReference type="PROSITE" id="PS51746">
    <property type="entry name" value="PPM_2"/>
    <property type="match status" value="1"/>
</dbReference>
<feature type="domain" description="PPM-type phosphatase" evidence="8">
    <location>
        <begin position="14"/>
        <end position="243"/>
    </location>
</feature>
<evidence type="ECO:0000256" key="5">
    <source>
        <dbReference type="ARBA" id="ARBA00022840"/>
    </source>
</evidence>
<evidence type="ECO:0000313" key="10">
    <source>
        <dbReference type="Proteomes" id="UP000632498"/>
    </source>
</evidence>
<evidence type="ECO:0000259" key="8">
    <source>
        <dbReference type="PROSITE" id="PS51746"/>
    </source>
</evidence>
<dbReference type="SMART" id="SM00332">
    <property type="entry name" value="PP2Cc"/>
    <property type="match status" value="1"/>
</dbReference>
<evidence type="ECO:0000256" key="4">
    <source>
        <dbReference type="ARBA" id="ARBA00022777"/>
    </source>
</evidence>
<keyword evidence="2" id="KW-0808">Transferase</keyword>
<dbReference type="CDD" id="cd00143">
    <property type="entry name" value="PP2Cc"/>
    <property type="match status" value="1"/>
</dbReference>
<keyword evidence="6" id="KW-1133">Transmembrane helix</keyword>
<dbReference type="SUPFAM" id="SSF56112">
    <property type="entry name" value="Protein kinase-like (PK-like)"/>
    <property type="match status" value="1"/>
</dbReference>
<protein>
    <submittedName>
        <fullName evidence="9">Protein kinase</fullName>
    </submittedName>
</protein>
<dbReference type="Gene3D" id="3.60.40.10">
    <property type="entry name" value="PPM-type phosphatase domain"/>
    <property type="match status" value="1"/>
</dbReference>
<dbReference type="PROSITE" id="PS00109">
    <property type="entry name" value="PROTEIN_KINASE_TYR"/>
    <property type="match status" value="1"/>
</dbReference>
<keyword evidence="1" id="KW-0723">Serine/threonine-protein kinase</keyword>
<evidence type="ECO:0000259" key="7">
    <source>
        <dbReference type="PROSITE" id="PS50011"/>
    </source>
</evidence>
<name>A0A917BUI1_9PROT</name>
<dbReference type="EMBL" id="BMHV01000005">
    <property type="protein sequence ID" value="GGF57302.1"/>
    <property type="molecule type" value="Genomic_DNA"/>
</dbReference>
<reference evidence="9" key="1">
    <citation type="journal article" date="2014" name="Int. J. Syst. Evol. Microbiol.">
        <title>Complete genome sequence of Corynebacterium casei LMG S-19264T (=DSM 44701T), isolated from a smear-ripened cheese.</title>
        <authorList>
            <consortium name="US DOE Joint Genome Institute (JGI-PGF)"/>
            <person name="Walter F."/>
            <person name="Albersmeier A."/>
            <person name="Kalinowski J."/>
            <person name="Ruckert C."/>
        </authorList>
    </citation>
    <scope>NUCLEOTIDE SEQUENCE</scope>
    <source>
        <strain evidence="9">CGMCC 1.15254</strain>
    </source>
</reference>
<dbReference type="GO" id="GO:0005524">
    <property type="term" value="F:ATP binding"/>
    <property type="evidence" value="ECO:0007669"/>
    <property type="project" value="UniProtKB-KW"/>
</dbReference>
<organism evidence="9 10">
    <name type="scientific">Terasakiella brassicae</name>
    <dbReference type="NCBI Taxonomy" id="1634917"/>
    <lineage>
        <taxon>Bacteria</taxon>
        <taxon>Pseudomonadati</taxon>
        <taxon>Pseudomonadota</taxon>
        <taxon>Alphaproteobacteria</taxon>
        <taxon>Rhodospirillales</taxon>
        <taxon>Terasakiellaceae</taxon>
        <taxon>Terasakiella</taxon>
    </lineage>
</organism>
<keyword evidence="6" id="KW-0472">Membrane</keyword>
<dbReference type="GO" id="GO:0004674">
    <property type="term" value="F:protein serine/threonine kinase activity"/>
    <property type="evidence" value="ECO:0007669"/>
    <property type="project" value="UniProtKB-KW"/>
</dbReference>
<dbReference type="Proteomes" id="UP000632498">
    <property type="component" value="Unassembled WGS sequence"/>
</dbReference>
<evidence type="ECO:0000256" key="6">
    <source>
        <dbReference type="SAM" id="Phobius"/>
    </source>
</evidence>
<keyword evidence="4 9" id="KW-0418">Kinase</keyword>
<dbReference type="SMART" id="SM00331">
    <property type="entry name" value="PP2C_SIG"/>
    <property type="match status" value="1"/>
</dbReference>